<name>A0A1E5LA59_9FIRM</name>
<dbReference type="STRING" id="1390249.BHU72_01760"/>
<keyword evidence="2" id="KW-1185">Reference proteome</keyword>
<reference evidence="1 2" key="1">
    <citation type="submission" date="2016-09" db="EMBL/GenBank/DDBJ databases">
        <title>Desulfuribacillus arsenicus sp. nov., an obligately anaerobic, dissimilatory arsenic- and antimonate-reducing bacterium isolated from anoxic sediments.</title>
        <authorList>
            <person name="Abin C.A."/>
            <person name="Hollibaugh J.T."/>
        </authorList>
    </citation>
    <scope>NUCLEOTIDE SEQUENCE [LARGE SCALE GENOMIC DNA]</scope>
    <source>
        <strain evidence="1 2">MLFW-2</strain>
    </source>
</reference>
<evidence type="ECO:0000313" key="1">
    <source>
        <dbReference type="EMBL" id="OEH87006.1"/>
    </source>
</evidence>
<dbReference type="OrthoDB" id="8442276at2"/>
<comment type="caution">
    <text evidence="1">The sequence shown here is derived from an EMBL/GenBank/DDBJ whole genome shotgun (WGS) entry which is preliminary data.</text>
</comment>
<dbReference type="Pfam" id="PF14066">
    <property type="entry name" value="DUF4256"/>
    <property type="match status" value="1"/>
</dbReference>
<dbReference type="Proteomes" id="UP000095255">
    <property type="component" value="Unassembled WGS sequence"/>
</dbReference>
<evidence type="ECO:0000313" key="2">
    <source>
        <dbReference type="Proteomes" id="UP000095255"/>
    </source>
</evidence>
<accession>A0A1E5LA59</accession>
<proteinExistence type="predicted"/>
<gene>
    <name evidence="1" type="ORF">BHU72_01760</name>
</gene>
<protein>
    <recommendedName>
        <fullName evidence="3">DUF4256 domain-containing protein</fullName>
    </recommendedName>
</protein>
<evidence type="ECO:0008006" key="3">
    <source>
        <dbReference type="Google" id="ProtNLM"/>
    </source>
</evidence>
<sequence length="196" mass="22728">MLIQFKRGDHIVNKELSLEQREELLGILKDRFEKNMSRHEGLEWSKVQAKLEVNIEKLWSLSEMERTGGEPDVVGLDKDTDESTFYDCSMESPKGRRSVCYDREALESRKEHKPENSAIEMAADMGIELLTEDQYRELQKLGNFDTKTSSWVKTPDNIRKLGGAIFCDRRYDTVFMYHNGAESYYAARGFRGALRV</sequence>
<dbReference type="InterPro" id="IPR025352">
    <property type="entry name" value="DUF4256"/>
</dbReference>
<dbReference type="RefSeq" id="WP_069700884.1">
    <property type="nucleotide sequence ID" value="NZ_MJAT01000001.1"/>
</dbReference>
<dbReference type="AlphaFoldDB" id="A0A1E5LA59"/>
<dbReference type="EMBL" id="MJAT01000001">
    <property type="protein sequence ID" value="OEH87006.1"/>
    <property type="molecule type" value="Genomic_DNA"/>
</dbReference>
<organism evidence="1 2">
    <name type="scientific">Desulfuribacillus stibiiarsenatis</name>
    <dbReference type="NCBI Taxonomy" id="1390249"/>
    <lineage>
        <taxon>Bacteria</taxon>
        <taxon>Bacillati</taxon>
        <taxon>Bacillota</taxon>
        <taxon>Desulfuribacillia</taxon>
        <taxon>Desulfuribacillales</taxon>
        <taxon>Desulfuribacillaceae</taxon>
        <taxon>Desulfuribacillus</taxon>
    </lineage>
</organism>